<evidence type="ECO:0000313" key="3">
    <source>
        <dbReference type="Proteomes" id="UP000002221"/>
    </source>
</evidence>
<dbReference type="InterPro" id="IPR000182">
    <property type="entry name" value="GNAT_dom"/>
</dbReference>
<dbReference type="Pfam" id="PF00583">
    <property type="entry name" value="Acetyltransf_1"/>
    <property type="match status" value="1"/>
</dbReference>
<evidence type="ECO:0000313" key="2">
    <source>
        <dbReference type="EMBL" id="ACY47356.1"/>
    </source>
</evidence>
<dbReference type="PROSITE" id="PS51186">
    <property type="entry name" value="GNAT"/>
    <property type="match status" value="1"/>
</dbReference>
<keyword evidence="2" id="KW-0808">Transferase</keyword>
<dbReference type="SUPFAM" id="SSF55729">
    <property type="entry name" value="Acyl-CoA N-acyltransferases (Nat)"/>
    <property type="match status" value="1"/>
</dbReference>
<dbReference type="GO" id="GO:0016747">
    <property type="term" value="F:acyltransferase activity, transferring groups other than amino-acyl groups"/>
    <property type="evidence" value="ECO:0007669"/>
    <property type="project" value="InterPro"/>
</dbReference>
<sequence length="153" mass="18007">MELYRAPVQNGAVLTIEEVGLEQLDVIRELNRAIFDEERIINTFDRDDLMILLARVNGVPVGFKIGYRENSRTFYSAKGGVLPEYRRQGIARQLLYVMMERARQKGYRRFAYDTFPNRHPGMAVLGLTEGFRVTRADYNTFYRDYRLRLEKDL</sequence>
<protein>
    <submittedName>
        <fullName evidence="2">GCN5-related N-acetyltransferase</fullName>
    </submittedName>
</protein>
<evidence type="ECO:0000259" key="1">
    <source>
        <dbReference type="PROSITE" id="PS51186"/>
    </source>
</evidence>
<name>D0MEQ6_RHOM4</name>
<keyword evidence="3" id="KW-1185">Reference proteome</keyword>
<dbReference type="RefSeq" id="WP_012842968.1">
    <property type="nucleotide sequence ID" value="NC_013501.1"/>
</dbReference>
<dbReference type="AlphaFoldDB" id="D0MEQ6"/>
<dbReference type="Gene3D" id="3.40.630.30">
    <property type="match status" value="1"/>
</dbReference>
<dbReference type="CDD" id="cd04301">
    <property type="entry name" value="NAT_SF"/>
    <property type="match status" value="1"/>
</dbReference>
<dbReference type="Proteomes" id="UP000002221">
    <property type="component" value="Chromosome"/>
</dbReference>
<proteinExistence type="predicted"/>
<organism evidence="2 3">
    <name type="scientific">Rhodothermus marinus (strain ATCC 43812 / DSM 4252 / R-10)</name>
    <name type="common">Rhodothermus obamensis</name>
    <dbReference type="NCBI Taxonomy" id="518766"/>
    <lineage>
        <taxon>Bacteria</taxon>
        <taxon>Pseudomonadati</taxon>
        <taxon>Rhodothermota</taxon>
        <taxon>Rhodothermia</taxon>
        <taxon>Rhodothermales</taxon>
        <taxon>Rhodothermaceae</taxon>
        <taxon>Rhodothermus</taxon>
    </lineage>
</organism>
<accession>D0MEQ6</accession>
<dbReference type="OrthoDB" id="9812289at2"/>
<dbReference type="EMBL" id="CP001807">
    <property type="protein sequence ID" value="ACY47356.1"/>
    <property type="molecule type" value="Genomic_DNA"/>
</dbReference>
<reference evidence="2 3" key="1">
    <citation type="journal article" date="2009" name="Stand. Genomic Sci.">
        <title>Complete genome sequence of Rhodothermus marinus type strain (R-10).</title>
        <authorList>
            <person name="Nolan M."/>
            <person name="Tindall B.J."/>
            <person name="Pomrenke H."/>
            <person name="Lapidus A."/>
            <person name="Copeland A."/>
            <person name="Glavina Del Rio T."/>
            <person name="Lucas S."/>
            <person name="Chen F."/>
            <person name="Tice H."/>
            <person name="Cheng J.F."/>
            <person name="Saunders E."/>
            <person name="Han C."/>
            <person name="Bruce D."/>
            <person name="Goodwin L."/>
            <person name="Chain P."/>
            <person name="Pitluck S."/>
            <person name="Ovchinikova G."/>
            <person name="Pati A."/>
            <person name="Ivanova N."/>
            <person name="Mavromatis K."/>
            <person name="Chen A."/>
            <person name="Palaniappan K."/>
            <person name="Land M."/>
            <person name="Hauser L."/>
            <person name="Chang Y.J."/>
            <person name="Jeffries C.D."/>
            <person name="Brettin T."/>
            <person name="Goker M."/>
            <person name="Bristow J."/>
            <person name="Eisen J.A."/>
            <person name="Markowitz V."/>
            <person name="Hugenholtz P."/>
            <person name="Kyrpides N.C."/>
            <person name="Klenk H.P."/>
            <person name="Detter J.C."/>
        </authorList>
    </citation>
    <scope>NUCLEOTIDE SEQUENCE [LARGE SCALE GENOMIC DNA]</scope>
    <source>
        <strain evidence="3">ATCC 43812 / DSM 4252 / R-10</strain>
    </source>
</reference>
<dbReference type="eggNOG" id="COG0456">
    <property type="taxonomic scope" value="Bacteria"/>
</dbReference>
<dbReference type="HOGENOM" id="CLU_1711846_0_0_10"/>
<dbReference type="InterPro" id="IPR016181">
    <property type="entry name" value="Acyl_CoA_acyltransferase"/>
</dbReference>
<dbReference type="KEGG" id="rmr:Rmar_0454"/>
<feature type="domain" description="N-acetyltransferase" evidence="1">
    <location>
        <begin position="14"/>
        <end position="153"/>
    </location>
</feature>
<gene>
    <name evidence="2" type="ordered locus">Rmar_0454</name>
</gene>
<dbReference type="STRING" id="518766.Rmar_0454"/>